<evidence type="ECO:0000313" key="2">
    <source>
        <dbReference type="Proteomes" id="UP001066276"/>
    </source>
</evidence>
<protein>
    <submittedName>
        <fullName evidence="1">Uncharacterized protein</fullName>
    </submittedName>
</protein>
<dbReference type="EMBL" id="JANPWB010000009">
    <property type="protein sequence ID" value="KAJ1157159.1"/>
    <property type="molecule type" value="Genomic_DNA"/>
</dbReference>
<dbReference type="Proteomes" id="UP001066276">
    <property type="component" value="Chromosome 5"/>
</dbReference>
<evidence type="ECO:0000313" key="1">
    <source>
        <dbReference type="EMBL" id="KAJ1157159.1"/>
    </source>
</evidence>
<accession>A0AAV7S0Y9</accession>
<organism evidence="1 2">
    <name type="scientific">Pleurodeles waltl</name>
    <name type="common">Iberian ribbed newt</name>
    <dbReference type="NCBI Taxonomy" id="8319"/>
    <lineage>
        <taxon>Eukaryota</taxon>
        <taxon>Metazoa</taxon>
        <taxon>Chordata</taxon>
        <taxon>Craniata</taxon>
        <taxon>Vertebrata</taxon>
        <taxon>Euteleostomi</taxon>
        <taxon>Amphibia</taxon>
        <taxon>Batrachia</taxon>
        <taxon>Caudata</taxon>
        <taxon>Salamandroidea</taxon>
        <taxon>Salamandridae</taxon>
        <taxon>Pleurodelinae</taxon>
        <taxon>Pleurodeles</taxon>
    </lineage>
</organism>
<reference evidence="1" key="1">
    <citation type="journal article" date="2022" name="bioRxiv">
        <title>Sequencing and chromosome-scale assembly of the giantPleurodeles waltlgenome.</title>
        <authorList>
            <person name="Brown T."/>
            <person name="Elewa A."/>
            <person name="Iarovenko S."/>
            <person name="Subramanian E."/>
            <person name="Araus A.J."/>
            <person name="Petzold A."/>
            <person name="Susuki M."/>
            <person name="Suzuki K.-i.T."/>
            <person name="Hayashi T."/>
            <person name="Toyoda A."/>
            <person name="Oliveira C."/>
            <person name="Osipova E."/>
            <person name="Leigh N.D."/>
            <person name="Simon A."/>
            <person name="Yun M.H."/>
        </authorList>
    </citation>
    <scope>NUCLEOTIDE SEQUENCE</scope>
    <source>
        <strain evidence="1">20211129_DDA</strain>
        <tissue evidence="1">Liver</tissue>
    </source>
</reference>
<gene>
    <name evidence="1" type="ORF">NDU88_009874</name>
</gene>
<name>A0AAV7S0Y9_PLEWA</name>
<keyword evidence="2" id="KW-1185">Reference proteome</keyword>
<proteinExistence type="predicted"/>
<comment type="caution">
    <text evidence="1">The sequence shown here is derived from an EMBL/GenBank/DDBJ whole genome shotgun (WGS) entry which is preliminary data.</text>
</comment>
<sequence length="192" mass="21397">MASFHFLVRMCDKYGPFPVQPENVNEHWKNKINAVALDLGVHQADHKKLAERVAETESILAQLRSTILQSYTRIQCLQNDFLTEKLDDPKGRSRSNNVCLVEVAEKTEGLSVELSVEEWLLSAVHGGKASKFLMEKLDEAEVRPKSSNNVCLVVIGEKAEGLSVVLSVEDWLLSTALGGKDSGKTAQFSRWE</sequence>
<dbReference type="AlphaFoldDB" id="A0AAV7S0Y9"/>